<dbReference type="SUPFAM" id="SSF53850">
    <property type="entry name" value="Periplasmic binding protein-like II"/>
    <property type="match status" value="1"/>
</dbReference>
<evidence type="ECO:0000313" key="7">
    <source>
        <dbReference type="Proteomes" id="UP000550714"/>
    </source>
</evidence>
<proteinExistence type="inferred from homology"/>
<name>A0A839S4V7_9PSEU</name>
<dbReference type="FunFam" id="1.10.10.10:FF:000001">
    <property type="entry name" value="LysR family transcriptional regulator"/>
    <property type="match status" value="1"/>
</dbReference>
<dbReference type="SUPFAM" id="SSF46785">
    <property type="entry name" value="Winged helix' DNA-binding domain"/>
    <property type="match status" value="1"/>
</dbReference>
<keyword evidence="3 6" id="KW-0238">DNA-binding</keyword>
<dbReference type="PANTHER" id="PTHR30346:SF29">
    <property type="entry name" value="LYSR SUBSTRATE-BINDING"/>
    <property type="match status" value="1"/>
</dbReference>
<dbReference type="AlphaFoldDB" id="A0A839S4V7"/>
<reference evidence="6 7" key="1">
    <citation type="submission" date="2020-08" db="EMBL/GenBank/DDBJ databases">
        <title>Genomic Encyclopedia of Type Strains, Phase III (KMG-III): the genomes of soil and plant-associated and newly described type strains.</title>
        <authorList>
            <person name="Whitman W."/>
        </authorList>
    </citation>
    <scope>NUCLEOTIDE SEQUENCE [LARGE SCALE GENOMIC DNA]</scope>
    <source>
        <strain evidence="6 7">CECT 8577</strain>
    </source>
</reference>
<dbReference type="PROSITE" id="PS50931">
    <property type="entry name" value="HTH_LYSR"/>
    <property type="match status" value="1"/>
</dbReference>
<evidence type="ECO:0000256" key="4">
    <source>
        <dbReference type="ARBA" id="ARBA00023163"/>
    </source>
</evidence>
<comment type="caution">
    <text evidence="6">The sequence shown here is derived from an EMBL/GenBank/DDBJ whole genome shotgun (WGS) entry which is preliminary data.</text>
</comment>
<dbReference type="GO" id="GO:0032993">
    <property type="term" value="C:protein-DNA complex"/>
    <property type="evidence" value="ECO:0007669"/>
    <property type="project" value="TreeGrafter"/>
</dbReference>
<dbReference type="GO" id="GO:0003700">
    <property type="term" value="F:DNA-binding transcription factor activity"/>
    <property type="evidence" value="ECO:0007669"/>
    <property type="project" value="InterPro"/>
</dbReference>
<accession>A0A839S4V7</accession>
<keyword evidence="2" id="KW-0805">Transcription regulation</keyword>
<dbReference type="Proteomes" id="UP000550714">
    <property type="component" value="Unassembled WGS sequence"/>
</dbReference>
<dbReference type="InterPro" id="IPR036388">
    <property type="entry name" value="WH-like_DNA-bd_sf"/>
</dbReference>
<evidence type="ECO:0000313" key="6">
    <source>
        <dbReference type="EMBL" id="MBB3052050.1"/>
    </source>
</evidence>
<dbReference type="GO" id="GO:0003677">
    <property type="term" value="F:DNA binding"/>
    <property type="evidence" value="ECO:0007669"/>
    <property type="project" value="UniProtKB-KW"/>
</dbReference>
<dbReference type="InterPro" id="IPR005119">
    <property type="entry name" value="LysR_subst-bd"/>
</dbReference>
<dbReference type="PANTHER" id="PTHR30346">
    <property type="entry name" value="TRANSCRIPTIONAL DUAL REGULATOR HCAR-RELATED"/>
    <property type="match status" value="1"/>
</dbReference>
<gene>
    <name evidence="6" type="ORF">FHS23_003079</name>
</gene>
<keyword evidence="7" id="KW-1185">Reference proteome</keyword>
<evidence type="ECO:0000256" key="2">
    <source>
        <dbReference type="ARBA" id="ARBA00023015"/>
    </source>
</evidence>
<evidence type="ECO:0000256" key="1">
    <source>
        <dbReference type="ARBA" id="ARBA00009437"/>
    </source>
</evidence>
<comment type="similarity">
    <text evidence="1">Belongs to the LysR transcriptional regulatory family.</text>
</comment>
<organism evidence="6 7">
    <name type="scientific">Prauserella isguenensis</name>
    <dbReference type="NCBI Taxonomy" id="1470180"/>
    <lineage>
        <taxon>Bacteria</taxon>
        <taxon>Bacillati</taxon>
        <taxon>Actinomycetota</taxon>
        <taxon>Actinomycetes</taxon>
        <taxon>Pseudonocardiales</taxon>
        <taxon>Pseudonocardiaceae</taxon>
        <taxon>Prauserella</taxon>
    </lineage>
</organism>
<dbReference type="Gene3D" id="1.10.10.10">
    <property type="entry name" value="Winged helix-like DNA-binding domain superfamily/Winged helix DNA-binding domain"/>
    <property type="match status" value="1"/>
</dbReference>
<evidence type="ECO:0000256" key="3">
    <source>
        <dbReference type="ARBA" id="ARBA00023125"/>
    </source>
</evidence>
<sequence length="304" mass="32497">MFRIERLQALHAVDRHGSLAAAAEVLHLTPSAVSQQLSKLERDAGVRLLVPHGRTVKLTPAGKVLAESAETALDELARARTRIDALSGSITGPVRVGTVPTGVYVFVTEALTALVADHPAIEPAVVEAEPEKSLPMLVNGQLDIAVVESWDNMPVTRPPHTTWRGLRDDTARVMLPAGDPRAAADVISASDVARDSWVSWTAGSRAHAWLQHTLRERGVEPDVRHYVTGYATQFSLVTRLGATALMPAMSLAVASGYDVRALRLEDPAPHRTLYAVTAEPHPRPAVGACLDALADAAHLDHAAP</sequence>
<dbReference type="Pfam" id="PF03466">
    <property type="entry name" value="LysR_substrate"/>
    <property type="match status" value="1"/>
</dbReference>
<evidence type="ECO:0000259" key="5">
    <source>
        <dbReference type="PROSITE" id="PS50931"/>
    </source>
</evidence>
<dbReference type="Pfam" id="PF00126">
    <property type="entry name" value="HTH_1"/>
    <property type="match status" value="1"/>
</dbReference>
<dbReference type="EMBL" id="JACHWU010000003">
    <property type="protein sequence ID" value="MBB3052050.1"/>
    <property type="molecule type" value="Genomic_DNA"/>
</dbReference>
<protein>
    <submittedName>
        <fullName evidence="6">DNA-binding transcriptional LysR family regulator</fullName>
    </submittedName>
</protein>
<dbReference type="Gene3D" id="3.40.190.10">
    <property type="entry name" value="Periplasmic binding protein-like II"/>
    <property type="match status" value="2"/>
</dbReference>
<dbReference type="InterPro" id="IPR000847">
    <property type="entry name" value="LysR_HTH_N"/>
</dbReference>
<dbReference type="RefSeq" id="WP_343053958.1">
    <property type="nucleotide sequence ID" value="NZ_JACHWU010000003.1"/>
</dbReference>
<dbReference type="InterPro" id="IPR036390">
    <property type="entry name" value="WH_DNA-bd_sf"/>
</dbReference>
<feature type="domain" description="HTH lysR-type" evidence="5">
    <location>
        <begin position="2"/>
        <end position="59"/>
    </location>
</feature>
<keyword evidence="4" id="KW-0804">Transcription</keyword>